<evidence type="ECO:0000313" key="10">
    <source>
        <dbReference type="Proteomes" id="UP000002601"/>
    </source>
</evidence>
<accession>C6BZU8</accession>
<evidence type="ECO:0000259" key="8">
    <source>
        <dbReference type="Pfam" id="PF13861"/>
    </source>
</evidence>
<evidence type="ECO:0000256" key="6">
    <source>
        <dbReference type="SAM" id="MobiDB-lite"/>
    </source>
</evidence>
<dbReference type="EMBL" id="CP001649">
    <property type="protein sequence ID" value="ACS79005.1"/>
    <property type="molecule type" value="Genomic_DNA"/>
</dbReference>
<evidence type="ECO:0000256" key="4">
    <source>
        <dbReference type="ARBA" id="ARBA00024746"/>
    </source>
</evidence>
<gene>
    <name evidence="9" type="ordered locus">Desal_0940</name>
</gene>
<comment type="function">
    <text evidence="4 5">Required for flagellar hook formation. May act as a scaffolding protein.</text>
</comment>
<evidence type="ECO:0000256" key="3">
    <source>
        <dbReference type="ARBA" id="ARBA00022795"/>
    </source>
</evidence>
<evidence type="ECO:0000259" key="7">
    <source>
        <dbReference type="Pfam" id="PF13860"/>
    </source>
</evidence>
<dbReference type="Pfam" id="PF13860">
    <property type="entry name" value="FlgD_ig"/>
    <property type="match status" value="1"/>
</dbReference>
<name>C6BZU8_MARSD</name>
<keyword evidence="9" id="KW-0966">Cell projection</keyword>
<feature type="compositionally biased region" description="Low complexity" evidence="6">
    <location>
        <begin position="7"/>
        <end position="27"/>
    </location>
</feature>
<protein>
    <recommendedName>
        <fullName evidence="2 5">Basal-body rod modification protein FlgD</fullName>
    </recommendedName>
</protein>
<evidence type="ECO:0000256" key="2">
    <source>
        <dbReference type="ARBA" id="ARBA00016013"/>
    </source>
</evidence>
<dbReference type="Proteomes" id="UP000002601">
    <property type="component" value="Chromosome"/>
</dbReference>
<dbReference type="RefSeq" id="WP_015850824.1">
    <property type="nucleotide sequence ID" value="NC_012881.1"/>
</dbReference>
<dbReference type="Gene3D" id="2.30.30.910">
    <property type="match status" value="1"/>
</dbReference>
<organism evidence="9 10">
    <name type="scientific">Maridesulfovibrio salexigens (strain ATCC 14822 / DSM 2638 / NCIMB 8403 / VKM B-1763)</name>
    <name type="common">Desulfovibrio salexigens</name>
    <dbReference type="NCBI Taxonomy" id="526222"/>
    <lineage>
        <taxon>Bacteria</taxon>
        <taxon>Pseudomonadati</taxon>
        <taxon>Thermodesulfobacteriota</taxon>
        <taxon>Desulfovibrionia</taxon>
        <taxon>Desulfovibrionales</taxon>
        <taxon>Desulfovibrionaceae</taxon>
        <taxon>Maridesulfovibrio</taxon>
    </lineage>
</organism>
<dbReference type="InterPro" id="IPR025965">
    <property type="entry name" value="FlgD/Vpr_Ig-like"/>
</dbReference>
<dbReference type="eggNOG" id="COG1843">
    <property type="taxonomic scope" value="Bacteria"/>
</dbReference>
<dbReference type="HOGENOM" id="CLU_047535_0_1_7"/>
<dbReference type="Pfam" id="PF03963">
    <property type="entry name" value="FlgD"/>
    <property type="match status" value="1"/>
</dbReference>
<keyword evidence="10" id="KW-1185">Reference proteome</keyword>
<comment type="similarity">
    <text evidence="1 5">Belongs to the FlgD family.</text>
</comment>
<dbReference type="Pfam" id="PF13861">
    <property type="entry name" value="FLgD_tudor"/>
    <property type="match status" value="1"/>
</dbReference>
<dbReference type="InterPro" id="IPR005648">
    <property type="entry name" value="FlgD"/>
</dbReference>
<proteinExistence type="inferred from homology"/>
<evidence type="ECO:0000256" key="1">
    <source>
        <dbReference type="ARBA" id="ARBA00010577"/>
    </source>
</evidence>
<dbReference type="KEGG" id="dsa:Desal_0940"/>
<dbReference type="GO" id="GO:0044781">
    <property type="term" value="P:bacterial-type flagellum organization"/>
    <property type="evidence" value="ECO:0007669"/>
    <property type="project" value="UniProtKB-UniRule"/>
</dbReference>
<evidence type="ECO:0000256" key="5">
    <source>
        <dbReference type="RuleBase" id="RU362076"/>
    </source>
</evidence>
<dbReference type="OrthoDB" id="9785233at2"/>
<dbReference type="InterPro" id="IPR025963">
    <property type="entry name" value="FLgD_Tudor"/>
</dbReference>
<reference evidence="9 10" key="1">
    <citation type="submission" date="2009-06" db="EMBL/GenBank/DDBJ databases">
        <title>Complete sequence of Desulfovibrio salexigens DSM 2638.</title>
        <authorList>
            <consortium name="US DOE Joint Genome Institute"/>
            <person name="Lucas S."/>
            <person name="Copeland A."/>
            <person name="Lapidus A."/>
            <person name="Glavina del Rio T."/>
            <person name="Tice H."/>
            <person name="Bruce D."/>
            <person name="Goodwin L."/>
            <person name="Pitluck S."/>
            <person name="Munk A.C."/>
            <person name="Brettin T."/>
            <person name="Detter J.C."/>
            <person name="Han C."/>
            <person name="Tapia R."/>
            <person name="Larimer F."/>
            <person name="Land M."/>
            <person name="Hauser L."/>
            <person name="Kyrpides N."/>
            <person name="Anderson I."/>
            <person name="Wall J.D."/>
            <person name="Arkin A.P."/>
            <person name="Dehal P."/>
            <person name="Chivian D."/>
            <person name="Giles B."/>
            <person name="Hazen T.C."/>
        </authorList>
    </citation>
    <scope>NUCLEOTIDE SEQUENCE [LARGE SCALE GENOMIC DNA]</scope>
    <source>
        <strain evidence="10">ATCC 14822 / DSM 2638 / NCIMB 8403 / VKM B-1763</strain>
    </source>
</reference>
<evidence type="ECO:0000313" key="9">
    <source>
        <dbReference type="EMBL" id="ACS79005.1"/>
    </source>
</evidence>
<sequence length="226" mass="23879">MSIDAASYYSSFTGSNSTSSTTTGSDNSSLDQVDFLTLLTTQLQYQDPTNPTDNTAMINQMTNYAMLDEDVAQNENLEAIINQLDALASLSTAGLIGEEVMAPGGSFSVEGGEATGVTIDLQDDASEVGINIYDSEGELVDTIYFDNLEEGEIEITGAQIMAEANLENDGEYTALVFATDSDGASVEAYIKSTGTISSIGRDDSNNITLTLDDGREVSIGDVSFIS</sequence>
<keyword evidence="9" id="KW-0282">Flagellum</keyword>
<feature type="region of interest" description="Disordered" evidence="6">
    <location>
        <begin position="1"/>
        <end position="27"/>
    </location>
</feature>
<feature type="domain" description="FlgD/Vpr Ig-like" evidence="7">
    <location>
        <begin position="108"/>
        <end position="180"/>
    </location>
</feature>
<feature type="domain" description="FlgD Tudor-like" evidence="8">
    <location>
        <begin position="89"/>
        <end position="222"/>
    </location>
</feature>
<dbReference type="STRING" id="526222.Desal_0940"/>
<keyword evidence="9" id="KW-0969">Cilium</keyword>
<dbReference type="Gene3D" id="2.60.40.4070">
    <property type="match status" value="1"/>
</dbReference>
<keyword evidence="3 5" id="KW-1005">Bacterial flagellum biogenesis</keyword>
<dbReference type="AlphaFoldDB" id="C6BZU8"/>